<name>A0A2S7EQN6_9XANT</name>
<feature type="domain" description="SnoaL-like" evidence="1">
    <location>
        <begin position="15"/>
        <end position="123"/>
    </location>
</feature>
<dbReference type="EMBL" id="MDEG01000028">
    <property type="protein sequence ID" value="PPU95408.1"/>
    <property type="molecule type" value="Genomic_DNA"/>
</dbReference>
<evidence type="ECO:0000259" key="1">
    <source>
        <dbReference type="Pfam" id="PF12680"/>
    </source>
</evidence>
<protein>
    <submittedName>
        <fullName evidence="2">Nuclear transport factor 2 family protein</fullName>
    </submittedName>
</protein>
<proteinExistence type="predicted"/>
<dbReference type="InterPro" id="IPR032710">
    <property type="entry name" value="NTF2-like_dom_sf"/>
</dbReference>
<organism evidence="2 3">
    <name type="scientific">Xanthomonas hyacinthi</name>
    <dbReference type="NCBI Taxonomy" id="56455"/>
    <lineage>
        <taxon>Bacteria</taxon>
        <taxon>Pseudomonadati</taxon>
        <taxon>Pseudomonadota</taxon>
        <taxon>Gammaproteobacteria</taxon>
        <taxon>Lysobacterales</taxon>
        <taxon>Lysobacteraceae</taxon>
        <taxon>Xanthomonas</taxon>
    </lineage>
</organism>
<reference evidence="3" key="1">
    <citation type="submission" date="2016-08" db="EMBL/GenBank/DDBJ databases">
        <authorList>
            <person name="Merda D."/>
            <person name="Briand M."/>
            <person name="Taghouti G."/>
            <person name="Carrere S."/>
            <person name="Gouzy J."/>
            <person name="Portier P."/>
            <person name="Jacques M.-A."/>
            <person name="Fischer-Le Saux M."/>
        </authorList>
    </citation>
    <scope>NUCLEOTIDE SEQUENCE [LARGE SCALE GENOMIC DNA]</scope>
    <source>
        <strain evidence="3">CFBP1156</strain>
    </source>
</reference>
<gene>
    <name evidence="2" type="ORF">XhyaCFBP1156_18750</name>
</gene>
<dbReference type="Pfam" id="PF12680">
    <property type="entry name" value="SnoaL_2"/>
    <property type="match status" value="1"/>
</dbReference>
<dbReference type="InterPro" id="IPR037401">
    <property type="entry name" value="SnoaL-like"/>
</dbReference>
<dbReference type="Proteomes" id="UP000238261">
    <property type="component" value="Unassembled WGS sequence"/>
</dbReference>
<accession>A0A2S7EQN6</accession>
<dbReference type="Gene3D" id="3.10.450.50">
    <property type="match status" value="1"/>
</dbReference>
<evidence type="ECO:0000313" key="2">
    <source>
        <dbReference type="EMBL" id="PPU95408.1"/>
    </source>
</evidence>
<keyword evidence="3" id="KW-1185">Reference proteome</keyword>
<dbReference type="SUPFAM" id="SSF54427">
    <property type="entry name" value="NTF2-like"/>
    <property type="match status" value="1"/>
</dbReference>
<dbReference type="AlphaFoldDB" id="A0A2S7EQN6"/>
<evidence type="ECO:0000313" key="3">
    <source>
        <dbReference type="Proteomes" id="UP000238261"/>
    </source>
</evidence>
<comment type="caution">
    <text evidence="2">The sequence shown here is derived from an EMBL/GenBank/DDBJ whole genome shotgun (WGS) entry which is preliminary data.</text>
</comment>
<dbReference type="OrthoDB" id="7375782at2"/>
<sequence length="144" mass="16644">MMPKNTDAEIRHIHEQWHETIRGRDLDGLMALYADDATLETPLILATLKDRTEGILKGKAEIRLFFEAGFRKLQHDLGRWYRTGTFFSDGRQLTWEYPRDTPQGDQVDLVEVMDIANGLIAHHRVYWGWVGFKVLIAALNKPVP</sequence>